<organism evidence="2 3">
    <name type="scientific">Xylaria hypoxylon</name>
    <dbReference type="NCBI Taxonomy" id="37992"/>
    <lineage>
        <taxon>Eukaryota</taxon>
        <taxon>Fungi</taxon>
        <taxon>Dikarya</taxon>
        <taxon>Ascomycota</taxon>
        <taxon>Pezizomycotina</taxon>
        <taxon>Sordariomycetes</taxon>
        <taxon>Xylariomycetidae</taxon>
        <taxon>Xylariales</taxon>
        <taxon>Xylariaceae</taxon>
        <taxon>Xylaria</taxon>
    </lineage>
</organism>
<dbReference type="OrthoDB" id="1911848at2759"/>
<dbReference type="SMART" id="SM00220">
    <property type="entry name" value="S_TKc"/>
    <property type="match status" value="1"/>
</dbReference>
<dbReference type="PROSITE" id="PS50011">
    <property type="entry name" value="PROTEIN_KINASE_DOM"/>
    <property type="match status" value="1"/>
</dbReference>
<keyword evidence="3" id="KW-1185">Reference proteome</keyword>
<dbReference type="AlphaFoldDB" id="A0A4Z0YBQ9"/>
<dbReference type="InterPro" id="IPR000719">
    <property type="entry name" value="Prot_kinase_dom"/>
</dbReference>
<evidence type="ECO:0000313" key="2">
    <source>
        <dbReference type="EMBL" id="TGJ80497.1"/>
    </source>
</evidence>
<dbReference type="Gene3D" id="1.10.510.10">
    <property type="entry name" value="Transferase(Phosphotransferase) domain 1"/>
    <property type="match status" value="1"/>
</dbReference>
<proteinExistence type="predicted"/>
<feature type="domain" description="Protein kinase" evidence="1">
    <location>
        <begin position="196"/>
        <end position="514"/>
    </location>
</feature>
<dbReference type="InterPro" id="IPR011009">
    <property type="entry name" value="Kinase-like_dom_sf"/>
</dbReference>
<comment type="caution">
    <text evidence="2">The sequence shown here is derived from an EMBL/GenBank/DDBJ whole genome shotgun (WGS) entry which is preliminary data.</text>
</comment>
<dbReference type="PANTHER" id="PTHR37542:SF1">
    <property type="entry name" value="PRION-INHIBITION AND PROPAGATION HELO DOMAIN-CONTAINING PROTEIN"/>
    <property type="match status" value="1"/>
</dbReference>
<gene>
    <name evidence="2" type="ORF">E0Z10_g8266</name>
</gene>
<dbReference type="PANTHER" id="PTHR37542">
    <property type="entry name" value="HELO DOMAIN-CONTAINING PROTEIN-RELATED"/>
    <property type="match status" value="1"/>
</dbReference>
<dbReference type="STRING" id="37992.A0A4Z0YBQ9"/>
<evidence type="ECO:0000313" key="3">
    <source>
        <dbReference type="Proteomes" id="UP000297716"/>
    </source>
</evidence>
<dbReference type="EMBL" id="SKBN01000217">
    <property type="protein sequence ID" value="TGJ80497.1"/>
    <property type="molecule type" value="Genomic_DNA"/>
</dbReference>
<dbReference type="GO" id="GO:0005524">
    <property type="term" value="F:ATP binding"/>
    <property type="evidence" value="ECO:0007669"/>
    <property type="project" value="InterPro"/>
</dbReference>
<name>A0A4Z0YBQ9_9PEZI</name>
<dbReference type="SUPFAM" id="SSF56112">
    <property type="entry name" value="Protein kinase-like (PK-like)"/>
    <property type="match status" value="1"/>
</dbReference>
<dbReference type="Proteomes" id="UP000297716">
    <property type="component" value="Unassembled WGS sequence"/>
</dbReference>
<protein>
    <recommendedName>
        <fullName evidence="1">Protein kinase domain-containing protein</fullName>
    </recommendedName>
</protein>
<dbReference type="Pfam" id="PF00069">
    <property type="entry name" value="Pkinase"/>
    <property type="match status" value="1"/>
</dbReference>
<dbReference type="GO" id="GO:0004672">
    <property type="term" value="F:protein kinase activity"/>
    <property type="evidence" value="ECO:0007669"/>
    <property type="project" value="InterPro"/>
</dbReference>
<reference evidence="2 3" key="1">
    <citation type="submission" date="2019-03" db="EMBL/GenBank/DDBJ databases">
        <title>Draft genome sequence of Xylaria hypoxylon DSM 108379, a ubiquitous saprotrophic-parasitic fungi on hardwood.</title>
        <authorList>
            <person name="Buettner E."/>
            <person name="Leonhardt S."/>
            <person name="Gebauer A.M."/>
            <person name="Liers C."/>
            <person name="Hofrichter M."/>
            <person name="Kellner H."/>
        </authorList>
    </citation>
    <scope>NUCLEOTIDE SEQUENCE [LARGE SCALE GENOMIC DNA]</scope>
    <source>
        <strain evidence="2 3">DSM 108379</strain>
    </source>
</reference>
<sequence>MSAELTLAVIGLVEGSIKLVRKIKTTCQTYRRADEEINEKFVLVESLWVKIETQLGFLGKISNHLTDDLVQSQLDLLQRLKGKLAQASSRLEVVNPKNTTNKGKAVDIRRKWKFALVKSSLDELITELEVWQQRFDPTWYLMILVSGKVLDTALVESTRSTLSKSSQESNPLSKMLAIRSTLGLDVATQSKPHVTLSHDGLKGAQEFPISFTTARIVARVGSSSLLVVERVSCPSRTASQVKTDVGNLAKKLQNVDPDSFGLLRCKGILKHYDSANKLSAIEVVYHTPLNCQLPGTLRHHLLKQNPVSLSTIMRIAKQLVRSVHYIHTCGFVHKNIRPENILIFPSGDQLSLGHSFLIGFTEFRNANFQTNLYGDAAWYRNLYRHPQRQGAFVFERYIMQHDIYSLGACLLEIGLWRSFVQYPTHDDNATPVPGMALGLNCSDKEFETTQLTGQQRIKEQLVALAEKELPPRVGDTYTNLVVSCMKCLDPDNRTFSTGEGVTDEDGITIGVKFVEHILSTIIEISV</sequence>
<evidence type="ECO:0000259" key="1">
    <source>
        <dbReference type="PROSITE" id="PS50011"/>
    </source>
</evidence>
<accession>A0A4Z0YBQ9</accession>